<organism evidence="5 6">
    <name type="scientific">Aquimarina addita</name>
    <dbReference type="NCBI Taxonomy" id="870485"/>
    <lineage>
        <taxon>Bacteria</taxon>
        <taxon>Pseudomonadati</taxon>
        <taxon>Bacteroidota</taxon>
        <taxon>Flavobacteriia</taxon>
        <taxon>Flavobacteriales</taxon>
        <taxon>Flavobacteriaceae</taxon>
        <taxon>Aquimarina</taxon>
    </lineage>
</organism>
<comment type="similarity">
    <text evidence="1">Belongs to the AB hydrolase superfamily. AB hydrolase 4 family.</text>
</comment>
<reference evidence="6" key="1">
    <citation type="journal article" date="2019" name="Int. J. Syst. Evol. Microbiol.">
        <title>The Global Catalogue of Microorganisms (GCM) 10K type strain sequencing project: providing services to taxonomists for standard genome sequencing and annotation.</title>
        <authorList>
            <consortium name="The Broad Institute Genomics Platform"/>
            <consortium name="The Broad Institute Genome Sequencing Center for Infectious Disease"/>
            <person name="Wu L."/>
            <person name="Ma J."/>
        </authorList>
    </citation>
    <scope>NUCLEOTIDE SEQUENCE [LARGE SCALE GENOMIC DNA]</scope>
    <source>
        <strain evidence="6">JCM 17106</strain>
    </source>
</reference>
<dbReference type="InterPro" id="IPR029058">
    <property type="entry name" value="AB_hydrolase_fold"/>
</dbReference>
<dbReference type="GO" id="GO:0016787">
    <property type="term" value="F:hydrolase activity"/>
    <property type="evidence" value="ECO:0007669"/>
    <property type="project" value="UniProtKB-KW"/>
</dbReference>
<sequence>MPVVPSLYKPPYLFRNNHFSTIYPNLIRKVKGVVHDRERVELIDDDFIDLDWSYAIDQNCSDLTIVIHGLEGNAQRHYMLGLIKQLNQSNRNVAAINLRNCSGEVNRQYKSYHAGASDDLDAIIQHILQKYSYTSITLVGFSLGGNLMLKYLGEKRLIPSQVMAAVAISVPCDLYNSLSEINKPHNYIYQKRFLTNLKAKLLERQKVFSDNINKEEINACRSLIDIDNLYTSVAHGYQDAIDYYTKCSSLQFLQNINIPTLILNAKNDSFLGESCYPIEKAEKNPNLFLEMPDYGGHVGFYLSGESYYSEYRTIDFLETYNSI</sequence>
<dbReference type="InterPro" id="IPR050960">
    <property type="entry name" value="AB_hydrolase_4_sf"/>
</dbReference>
<evidence type="ECO:0000313" key="5">
    <source>
        <dbReference type="EMBL" id="GAA4110700.1"/>
    </source>
</evidence>
<evidence type="ECO:0000256" key="3">
    <source>
        <dbReference type="ARBA" id="ARBA00022801"/>
    </source>
</evidence>
<keyword evidence="6" id="KW-1185">Reference proteome</keyword>
<dbReference type="InterPro" id="IPR000073">
    <property type="entry name" value="AB_hydrolase_1"/>
</dbReference>
<dbReference type="Pfam" id="PF00561">
    <property type="entry name" value="Abhydrolase_1"/>
    <property type="match status" value="1"/>
</dbReference>
<evidence type="ECO:0000256" key="2">
    <source>
        <dbReference type="ARBA" id="ARBA00022487"/>
    </source>
</evidence>
<accession>A0ABP7XBR8</accession>
<dbReference type="RefSeq" id="WP_344924974.1">
    <property type="nucleotide sequence ID" value="NZ_BAABCW010000002.1"/>
</dbReference>
<gene>
    <name evidence="5" type="ORF">GCM10022393_07920</name>
</gene>
<dbReference type="InterPro" id="IPR000952">
    <property type="entry name" value="AB_hydrolase_4_CS"/>
</dbReference>
<proteinExistence type="inferred from homology"/>
<evidence type="ECO:0000256" key="1">
    <source>
        <dbReference type="ARBA" id="ARBA00010884"/>
    </source>
</evidence>
<name>A0ABP7XBR8_9FLAO</name>
<dbReference type="PANTHER" id="PTHR10794:SF94">
    <property type="entry name" value="ESTERASE YHET-RELATED"/>
    <property type="match status" value="1"/>
</dbReference>
<dbReference type="Proteomes" id="UP001500459">
    <property type="component" value="Unassembled WGS sequence"/>
</dbReference>
<keyword evidence="3 5" id="KW-0378">Hydrolase</keyword>
<dbReference type="Gene3D" id="3.40.50.1820">
    <property type="entry name" value="alpha/beta hydrolase"/>
    <property type="match status" value="1"/>
</dbReference>
<dbReference type="EMBL" id="BAABCW010000002">
    <property type="protein sequence ID" value="GAA4110700.1"/>
    <property type="molecule type" value="Genomic_DNA"/>
</dbReference>
<comment type="caution">
    <text evidence="5">The sequence shown here is derived from an EMBL/GenBank/DDBJ whole genome shotgun (WGS) entry which is preliminary data.</text>
</comment>
<feature type="domain" description="AB hydrolase-1" evidence="4">
    <location>
        <begin position="65"/>
        <end position="199"/>
    </location>
</feature>
<dbReference type="PIRSF" id="PIRSF005211">
    <property type="entry name" value="Ab_hydro_YheT"/>
    <property type="match status" value="1"/>
</dbReference>
<keyword evidence="2" id="KW-0719">Serine esterase</keyword>
<dbReference type="PROSITE" id="PS01133">
    <property type="entry name" value="UPF0017"/>
    <property type="match status" value="1"/>
</dbReference>
<dbReference type="SUPFAM" id="SSF53474">
    <property type="entry name" value="alpha/beta-Hydrolases"/>
    <property type="match status" value="1"/>
</dbReference>
<evidence type="ECO:0000313" key="6">
    <source>
        <dbReference type="Proteomes" id="UP001500459"/>
    </source>
</evidence>
<dbReference type="PANTHER" id="PTHR10794">
    <property type="entry name" value="ABHYDROLASE DOMAIN-CONTAINING PROTEIN"/>
    <property type="match status" value="1"/>
</dbReference>
<protein>
    <submittedName>
        <fullName evidence="5">Alpha/beta fold hydrolase</fullName>
    </submittedName>
</protein>
<dbReference type="InterPro" id="IPR012020">
    <property type="entry name" value="ABHD4"/>
</dbReference>
<evidence type="ECO:0000259" key="4">
    <source>
        <dbReference type="Pfam" id="PF00561"/>
    </source>
</evidence>